<dbReference type="PANTHER" id="PTHR46825:SF9">
    <property type="entry name" value="BETA-LACTAMASE-RELATED DOMAIN-CONTAINING PROTEIN"/>
    <property type="match status" value="1"/>
</dbReference>
<evidence type="ECO:0000313" key="4">
    <source>
        <dbReference type="Proteomes" id="UP000293162"/>
    </source>
</evidence>
<feature type="domain" description="Beta-lactamase-related" evidence="2">
    <location>
        <begin position="40"/>
        <end position="334"/>
    </location>
</feature>
<evidence type="ECO:0000313" key="3">
    <source>
        <dbReference type="EMBL" id="RYU97082.1"/>
    </source>
</evidence>
<dbReference type="SMART" id="SM00028">
    <property type="entry name" value="TPR"/>
    <property type="match status" value="2"/>
</dbReference>
<dbReference type="SUPFAM" id="SSF56601">
    <property type="entry name" value="beta-lactamase/transpeptidase-like"/>
    <property type="match status" value="1"/>
</dbReference>
<dbReference type="InterPro" id="IPR050491">
    <property type="entry name" value="AmpC-like"/>
</dbReference>
<dbReference type="RefSeq" id="WP_130019659.1">
    <property type="nucleotide sequence ID" value="NZ_SEWF01000004.1"/>
</dbReference>
<dbReference type="InterPro" id="IPR012338">
    <property type="entry name" value="Beta-lactam/transpept-like"/>
</dbReference>
<keyword evidence="4" id="KW-1185">Reference proteome</keyword>
<protein>
    <submittedName>
        <fullName evidence="3">Serine hydrolase</fullName>
    </submittedName>
</protein>
<dbReference type="InterPro" id="IPR001466">
    <property type="entry name" value="Beta-lactam-related"/>
</dbReference>
<dbReference type="Proteomes" id="UP000293162">
    <property type="component" value="Unassembled WGS sequence"/>
</dbReference>
<dbReference type="SUPFAM" id="SSF48452">
    <property type="entry name" value="TPR-like"/>
    <property type="match status" value="1"/>
</dbReference>
<dbReference type="GO" id="GO:0016787">
    <property type="term" value="F:hydrolase activity"/>
    <property type="evidence" value="ECO:0007669"/>
    <property type="project" value="UniProtKB-KW"/>
</dbReference>
<dbReference type="PROSITE" id="PS50005">
    <property type="entry name" value="TPR"/>
    <property type="match status" value="1"/>
</dbReference>
<accession>A0A4Q5M436</accession>
<dbReference type="InterPro" id="IPR019734">
    <property type="entry name" value="TPR_rpt"/>
</dbReference>
<organism evidence="3 4">
    <name type="scientific">Emticicia agri</name>
    <dbReference type="NCBI Taxonomy" id="2492393"/>
    <lineage>
        <taxon>Bacteria</taxon>
        <taxon>Pseudomonadati</taxon>
        <taxon>Bacteroidota</taxon>
        <taxon>Cytophagia</taxon>
        <taxon>Cytophagales</taxon>
        <taxon>Leadbetterellaceae</taxon>
        <taxon>Emticicia</taxon>
    </lineage>
</organism>
<keyword evidence="1" id="KW-0802">TPR repeat</keyword>
<proteinExistence type="predicted"/>
<feature type="repeat" description="TPR" evidence="1">
    <location>
        <begin position="427"/>
        <end position="460"/>
    </location>
</feature>
<dbReference type="EMBL" id="SEWF01000004">
    <property type="protein sequence ID" value="RYU97082.1"/>
    <property type="molecule type" value="Genomic_DNA"/>
</dbReference>
<sequence length="472" mass="53430">MRKILIILTAVAGIGLSALAQKIPSKSKQINTFISTISRNGQFSGGLLVVEKGRLIYKKAFGYANRQTKELFTTETPCYIGSVSKQFTAMGIMLLQECGKLDYTQSIRTYFPQLPEFMQPVTILHLLHHTSGLALFGDFPDMNEKDVFNILLKQPSLHFAPGEKFEYCNAGYTLLGMLIEKVSGETLNDFLTQHVFIPSGMKNTYVNSASLRNKKRAVGYYLFGDEYNYDTFIGGAASVVSTIDDLYQWDKMLYAPSIISKKTLDRAFQADKLKNDDEMYGKKAYGFGWFVSEKNGKKIIQHDGGFGGFRSYIERQPEQYNTILFISNVRHSITGELREGINNILEGKPYRIPKNSWANKIIEESNTLGMTQAIANYKQIKDTKDNNRFYFSESEFNSLGYYLLNNKRLKDAIQFFTLNAEEHPKSSNAFDSLGEAHMIAGNKESAISNYKISLQLNPLNDNAKQMIEKLSK</sequence>
<dbReference type="Gene3D" id="3.40.710.10">
    <property type="entry name" value="DD-peptidase/beta-lactamase superfamily"/>
    <property type="match status" value="1"/>
</dbReference>
<dbReference type="Pfam" id="PF00144">
    <property type="entry name" value="Beta-lactamase"/>
    <property type="match status" value="1"/>
</dbReference>
<dbReference type="AlphaFoldDB" id="A0A4Q5M436"/>
<dbReference type="InterPro" id="IPR011990">
    <property type="entry name" value="TPR-like_helical_dom_sf"/>
</dbReference>
<evidence type="ECO:0000256" key="1">
    <source>
        <dbReference type="PROSITE-ProRule" id="PRU00339"/>
    </source>
</evidence>
<dbReference type="OrthoDB" id="9793489at2"/>
<keyword evidence="3" id="KW-0378">Hydrolase</keyword>
<evidence type="ECO:0000259" key="2">
    <source>
        <dbReference type="Pfam" id="PF00144"/>
    </source>
</evidence>
<dbReference type="Gene3D" id="1.25.40.10">
    <property type="entry name" value="Tetratricopeptide repeat domain"/>
    <property type="match status" value="1"/>
</dbReference>
<name>A0A4Q5M436_9BACT</name>
<comment type="caution">
    <text evidence="3">The sequence shown here is derived from an EMBL/GenBank/DDBJ whole genome shotgun (WGS) entry which is preliminary data.</text>
</comment>
<dbReference type="PANTHER" id="PTHR46825">
    <property type="entry name" value="D-ALANYL-D-ALANINE-CARBOXYPEPTIDASE/ENDOPEPTIDASE AMPH"/>
    <property type="match status" value="1"/>
</dbReference>
<gene>
    <name evidence="3" type="ORF">EWM59_04015</name>
</gene>
<reference evidence="3 4" key="1">
    <citation type="submission" date="2019-02" db="EMBL/GenBank/DDBJ databases">
        <title>Bacterial novel species Emticicia sp. 17J42-9 isolated from soil.</title>
        <authorList>
            <person name="Jung H.-Y."/>
        </authorList>
    </citation>
    <scope>NUCLEOTIDE SEQUENCE [LARGE SCALE GENOMIC DNA]</scope>
    <source>
        <strain evidence="3 4">17J42-9</strain>
    </source>
</reference>